<proteinExistence type="inferred from homology"/>
<evidence type="ECO:0000256" key="3">
    <source>
        <dbReference type="ARBA" id="ARBA00009789"/>
    </source>
</evidence>
<reference evidence="8 9" key="1">
    <citation type="journal article" date="2012" name="Stand. Genomic Sci.">
        <title>Complete genome sequence of Terriglobus saanensis type strain SP1PR4(T), an Acidobacteria from tundra soil.</title>
        <authorList>
            <person name="Rawat S.R."/>
            <person name="Mannisto M.K."/>
            <person name="Starovoytov V."/>
            <person name="Goodwin L."/>
            <person name="Nolan M."/>
            <person name="Hauser L."/>
            <person name="Land M."/>
            <person name="Davenport K.W."/>
            <person name="Woyke T."/>
            <person name="Haggblom M.M."/>
        </authorList>
    </citation>
    <scope>NUCLEOTIDE SEQUENCE</scope>
    <source>
        <strain evidence="9">ATCC BAA-1853 / DSM 23119 / SP1PR4</strain>
    </source>
</reference>
<dbReference type="HOGENOM" id="CLU_061281_2_2_0"/>
<dbReference type="InterPro" id="IPR050088">
    <property type="entry name" value="IspD/TarI_cytidylyltransf_bact"/>
</dbReference>
<dbReference type="OrthoDB" id="9806837at2"/>
<dbReference type="InterPro" id="IPR029044">
    <property type="entry name" value="Nucleotide-diphossugar_trans"/>
</dbReference>
<comment type="similarity">
    <text evidence="3 7">Belongs to the IspD/TarI cytidylyltransferase family. IspD subfamily.</text>
</comment>
<dbReference type="RefSeq" id="WP_013567240.1">
    <property type="nucleotide sequence ID" value="NC_014963.1"/>
</dbReference>
<dbReference type="Proteomes" id="UP000006844">
    <property type="component" value="Chromosome"/>
</dbReference>
<gene>
    <name evidence="7" type="primary">ispD</name>
    <name evidence="8" type="ordered locus">AciPR4_0673</name>
</gene>
<comment type="function">
    <text evidence="7">Catalyzes the formation of 4-diphosphocytidyl-2-C-methyl-D-erythritol from CTP and 2-C-methyl-D-erythritol 4-phosphate (MEP).</text>
</comment>
<dbReference type="FunFam" id="3.90.550.10:FF:000003">
    <property type="entry name" value="2-C-methyl-D-erythritol 4-phosphate cytidylyltransferase"/>
    <property type="match status" value="1"/>
</dbReference>
<dbReference type="KEGG" id="tsa:AciPR4_0673"/>
<feature type="site" description="Transition state stabilizer" evidence="7">
    <location>
        <position position="27"/>
    </location>
</feature>
<dbReference type="PANTHER" id="PTHR32125:SF4">
    <property type="entry name" value="2-C-METHYL-D-ERYTHRITOL 4-PHOSPHATE CYTIDYLYLTRANSFERASE, CHLOROPLASTIC"/>
    <property type="match status" value="1"/>
</dbReference>
<evidence type="ECO:0000256" key="4">
    <source>
        <dbReference type="ARBA" id="ARBA00022679"/>
    </source>
</evidence>
<dbReference type="EMBL" id="CP002467">
    <property type="protein sequence ID" value="ADV81507.1"/>
    <property type="molecule type" value="Genomic_DNA"/>
</dbReference>
<dbReference type="InterPro" id="IPR034683">
    <property type="entry name" value="IspD/TarI"/>
</dbReference>
<keyword evidence="9" id="KW-1185">Reference proteome</keyword>
<comment type="catalytic activity">
    <reaction evidence="1 7">
        <text>2-C-methyl-D-erythritol 4-phosphate + CTP + H(+) = 4-CDP-2-C-methyl-D-erythritol + diphosphate</text>
        <dbReference type="Rhea" id="RHEA:13429"/>
        <dbReference type="ChEBI" id="CHEBI:15378"/>
        <dbReference type="ChEBI" id="CHEBI:33019"/>
        <dbReference type="ChEBI" id="CHEBI:37563"/>
        <dbReference type="ChEBI" id="CHEBI:57823"/>
        <dbReference type="ChEBI" id="CHEBI:58262"/>
        <dbReference type="EC" id="2.7.7.60"/>
    </reaction>
</comment>
<evidence type="ECO:0000256" key="2">
    <source>
        <dbReference type="ARBA" id="ARBA00004787"/>
    </source>
</evidence>
<dbReference type="InterPro" id="IPR001228">
    <property type="entry name" value="IspD"/>
</dbReference>
<dbReference type="NCBIfam" id="TIGR00453">
    <property type="entry name" value="ispD"/>
    <property type="match status" value="1"/>
</dbReference>
<dbReference type="GO" id="GO:0019288">
    <property type="term" value="P:isopentenyl diphosphate biosynthetic process, methylerythritol 4-phosphate pathway"/>
    <property type="evidence" value="ECO:0007669"/>
    <property type="project" value="UniProtKB-UniRule"/>
</dbReference>
<dbReference type="EC" id="2.7.7.60" evidence="7"/>
<name>E8V5H3_TERSS</name>
<dbReference type="GO" id="GO:0050518">
    <property type="term" value="F:2-C-methyl-D-erythritol 4-phosphate cytidylyltransferase activity"/>
    <property type="evidence" value="ECO:0007669"/>
    <property type="project" value="UniProtKB-UniRule"/>
</dbReference>
<dbReference type="PANTHER" id="PTHR32125">
    <property type="entry name" value="2-C-METHYL-D-ERYTHRITOL 4-PHOSPHATE CYTIDYLYLTRANSFERASE, CHLOROPLASTIC"/>
    <property type="match status" value="1"/>
</dbReference>
<dbReference type="Gene3D" id="3.90.550.10">
    <property type="entry name" value="Spore Coat Polysaccharide Biosynthesis Protein SpsA, Chain A"/>
    <property type="match status" value="1"/>
</dbReference>
<dbReference type="CDD" id="cd02516">
    <property type="entry name" value="CDP-ME_synthetase"/>
    <property type="match status" value="1"/>
</dbReference>
<evidence type="ECO:0000313" key="8">
    <source>
        <dbReference type="EMBL" id="ADV81507.1"/>
    </source>
</evidence>
<dbReference type="InterPro" id="IPR018294">
    <property type="entry name" value="ISPD_synthase_CS"/>
</dbReference>
<feature type="site" description="Positions MEP for the nucleophilic attack" evidence="7">
    <location>
        <position position="163"/>
    </location>
</feature>
<dbReference type="Pfam" id="PF01128">
    <property type="entry name" value="IspD"/>
    <property type="match status" value="1"/>
</dbReference>
<evidence type="ECO:0000313" key="9">
    <source>
        <dbReference type="Proteomes" id="UP000006844"/>
    </source>
</evidence>
<protein>
    <recommendedName>
        <fullName evidence="7">2-C-methyl-D-erythritol 4-phosphate cytidylyltransferase</fullName>
        <ecNumber evidence="7">2.7.7.60</ecNumber>
    </recommendedName>
    <alternativeName>
        <fullName evidence="7">4-diphosphocytidyl-2C-methyl-D-erythritol synthase</fullName>
    </alternativeName>
    <alternativeName>
        <fullName evidence="7">MEP cytidylyltransferase</fullName>
        <shortName evidence="7">MCT</shortName>
    </alternativeName>
</protein>
<keyword evidence="4 7" id="KW-0808">Transferase</keyword>
<dbReference type="AlphaFoldDB" id="E8V5H3"/>
<sequence>MQVHVILPAAGIGTRMAAGTHNVSAPKQFLALGGIPILIHSLRAFAAVPSVTTILVAVRANERERVQAQIDEYELSDRVKVVEGGDSRQQSVTNALHSLKAEADDVVLVHDAVRPLIDTASIERTIEAIARHGAAIVGLPAVDTIKQVDRTVDGAIIATTVPRERIVMAQTPQGAKFSLMKQAFDEAERDDFVGTDEASLLERAGIEVSVVAGSPRNLKITQPADLALAEFYLSQTA</sequence>
<dbReference type="STRING" id="401053.AciPR4_0673"/>
<organism evidence="8 9">
    <name type="scientific">Terriglobus saanensis (strain ATCC BAA-1853 / DSM 23119 / SP1PR4)</name>
    <dbReference type="NCBI Taxonomy" id="401053"/>
    <lineage>
        <taxon>Bacteria</taxon>
        <taxon>Pseudomonadati</taxon>
        <taxon>Acidobacteriota</taxon>
        <taxon>Terriglobia</taxon>
        <taxon>Terriglobales</taxon>
        <taxon>Acidobacteriaceae</taxon>
        <taxon>Terriglobus</taxon>
    </lineage>
</organism>
<keyword evidence="6 7" id="KW-0414">Isoprene biosynthesis</keyword>
<evidence type="ECO:0000256" key="6">
    <source>
        <dbReference type="ARBA" id="ARBA00023229"/>
    </source>
</evidence>
<comment type="pathway">
    <text evidence="2 7">Isoprenoid biosynthesis; isopentenyl diphosphate biosynthesis via DXP pathway; isopentenyl diphosphate from 1-deoxy-D-xylulose 5-phosphate: step 2/6.</text>
</comment>
<dbReference type="PROSITE" id="PS01295">
    <property type="entry name" value="ISPD"/>
    <property type="match status" value="1"/>
</dbReference>
<accession>E8V5H3</accession>
<dbReference type="UniPathway" id="UPA00056">
    <property type="reaction ID" value="UER00093"/>
</dbReference>
<evidence type="ECO:0000256" key="1">
    <source>
        <dbReference type="ARBA" id="ARBA00001282"/>
    </source>
</evidence>
<evidence type="ECO:0000256" key="5">
    <source>
        <dbReference type="ARBA" id="ARBA00022695"/>
    </source>
</evidence>
<keyword evidence="5 7" id="KW-0548">Nucleotidyltransferase</keyword>
<dbReference type="SUPFAM" id="SSF53448">
    <property type="entry name" value="Nucleotide-diphospho-sugar transferases"/>
    <property type="match status" value="1"/>
</dbReference>
<feature type="site" description="Positions MEP for the nucleophilic attack" evidence="7">
    <location>
        <position position="219"/>
    </location>
</feature>
<dbReference type="eggNOG" id="COG1211">
    <property type="taxonomic scope" value="Bacteria"/>
</dbReference>
<evidence type="ECO:0000256" key="7">
    <source>
        <dbReference type="HAMAP-Rule" id="MF_00108"/>
    </source>
</evidence>
<feature type="site" description="Transition state stabilizer" evidence="7">
    <location>
        <position position="15"/>
    </location>
</feature>
<dbReference type="HAMAP" id="MF_00108">
    <property type="entry name" value="IspD"/>
    <property type="match status" value="1"/>
</dbReference>